<sequence>MAFARRWILTVTLSFCFLFGLLHINFSASTSHDSSRYSQISKTKHNWWKNYDPAYPVTSMIPLPANNPKEIPRVQFEFGAEDPKAKTLRSQRRDAVKDAFLHSWKGYKANAWGHDEVGPVEGNAKDPFGGWGATLVDSLDTLWIMGLKSEFGEAVTAVRQIDFSHSKVAILNVFETTIRYLGGFLAAHDLTEGAYPVLLQKAVEVADLLYIAFDTPNRMPILRWFWQGARDSLPQEASHANILAELGSLSVEFTRLSQLTGEPKYFDAIQRITDVLQHHQNATKLPGMWPLGIDALAPSFTADRRFTFGAMSDSLYEYLPKEYLMLGGQSPQYKEMYERAMEEAREHLFFRPRTSKGEDILISGTAHAVGRSVVNLKPQGQHLTCFSGGMMAIASKIFDLPDDLEIGRKLTEGCIWAYRSMPSGVMPEIFTAVPCDSNEDPQCTWSPRLWFDTEDYEKMTTGELETKAQAQGLIPGFLRVDDAKYHLRPEAIESVFILYRISGDQSLQDKGWDMFTAIEKHARTDIAYGSLDDVTSSKPKVLNEMESFWTGETLKYFYLLFSEPDLVSLDKYVFNTEAHPLKRPS</sequence>
<dbReference type="EC" id="3.2.1.-" evidence="9"/>
<keyword evidence="5 8" id="KW-1015">Disulfide bond</keyword>
<evidence type="ECO:0000256" key="7">
    <source>
        <dbReference type="PIRSR" id="PIRSR601382-2"/>
    </source>
</evidence>
<keyword evidence="11" id="KW-1185">Reference proteome</keyword>
<gene>
    <name evidence="10" type="ORF">PRK78_006702</name>
</gene>
<dbReference type="InterPro" id="IPR036026">
    <property type="entry name" value="Seven-hairpin_glycosidases"/>
</dbReference>
<feature type="active site" evidence="6">
    <location>
        <position position="313"/>
    </location>
</feature>
<evidence type="ECO:0000313" key="11">
    <source>
        <dbReference type="Proteomes" id="UP001219355"/>
    </source>
</evidence>
<keyword evidence="9 10" id="KW-0326">Glycosidase</keyword>
<evidence type="ECO:0000256" key="9">
    <source>
        <dbReference type="RuleBase" id="RU361193"/>
    </source>
</evidence>
<dbReference type="SUPFAM" id="SSF48225">
    <property type="entry name" value="Seven-hairpin glycosidases"/>
    <property type="match status" value="1"/>
</dbReference>
<dbReference type="AlphaFoldDB" id="A0AAF0ILZ1"/>
<feature type="disulfide bond" evidence="8">
    <location>
        <begin position="385"/>
        <end position="414"/>
    </location>
</feature>
<protein>
    <recommendedName>
        <fullName evidence="9">alpha-1,2-Mannosidase</fullName>
        <ecNumber evidence="9">3.2.1.-</ecNumber>
    </recommendedName>
</protein>
<comment type="similarity">
    <text evidence="3 9">Belongs to the glycosyl hydrolase 47 family.</text>
</comment>
<dbReference type="GO" id="GO:0036503">
    <property type="term" value="P:ERAD pathway"/>
    <property type="evidence" value="ECO:0007669"/>
    <property type="project" value="UniProtKB-ARBA"/>
</dbReference>
<proteinExistence type="inferred from homology"/>
<organism evidence="10 11">
    <name type="scientific">Emydomyces testavorans</name>
    <dbReference type="NCBI Taxonomy" id="2070801"/>
    <lineage>
        <taxon>Eukaryota</taxon>
        <taxon>Fungi</taxon>
        <taxon>Dikarya</taxon>
        <taxon>Ascomycota</taxon>
        <taxon>Pezizomycotina</taxon>
        <taxon>Eurotiomycetes</taxon>
        <taxon>Eurotiomycetidae</taxon>
        <taxon>Onygenales</taxon>
        <taxon>Nannizziopsiaceae</taxon>
        <taxon>Emydomyces</taxon>
    </lineage>
</organism>
<dbReference type="GO" id="GO:0005509">
    <property type="term" value="F:calcium ion binding"/>
    <property type="evidence" value="ECO:0007669"/>
    <property type="project" value="InterPro"/>
</dbReference>
<comment type="pathway">
    <text evidence="2">Protein modification; protein glycosylation.</text>
</comment>
<accession>A0AAF0ILZ1</accession>
<dbReference type="InterPro" id="IPR050749">
    <property type="entry name" value="Glycosyl_Hydrolase_47"/>
</dbReference>
<evidence type="ECO:0000256" key="4">
    <source>
        <dbReference type="ARBA" id="ARBA00022801"/>
    </source>
</evidence>
<evidence type="ECO:0000256" key="5">
    <source>
        <dbReference type="ARBA" id="ARBA00023157"/>
    </source>
</evidence>
<evidence type="ECO:0000256" key="8">
    <source>
        <dbReference type="PIRSR" id="PIRSR601382-3"/>
    </source>
</evidence>
<evidence type="ECO:0000256" key="1">
    <source>
        <dbReference type="ARBA" id="ARBA00001913"/>
    </source>
</evidence>
<comment type="cofactor">
    <cofactor evidence="1 7">
        <name>Ca(2+)</name>
        <dbReference type="ChEBI" id="CHEBI:29108"/>
    </cofactor>
</comment>
<evidence type="ECO:0000256" key="2">
    <source>
        <dbReference type="ARBA" id="ARBA00004922"/>
    </source>
</evidence>
<dbReference type="PANTHER" id="PTHR11742">
    <property type="entry name" value="MANNOSYL-OLIGOSACCHARIDE ALPHA-1,2-MANNOSIDASE-RELATED"/>
    <property type="match status" value="1"/>
</dbReference>
<name>A0AAF0ILZ1_9EURO</name>
<feature type="active site" evidence="6">
    <location>
        <position position="490"/>
    </location>
</feature>
<dbReference type="EMBL" id="CP120630">
    <property type="protein sequence ID" value="WEW61212.1"/>
    <property type="molecule type" value="Genomic_DNA"/>
</dbReference>
<feature type="active site" description="Proton donor" evidence="6">
    <location>
        <position position="175"/>
    </location>
</feature>
<evidence type="ECO:0000256" key="3">
    <source>
        <dbReference type="ARBA" id="ARBA00007658"/>
    </source>
</evidence>
<feature type="active site" description="Proton donor" evidence="6">
    <location>
        <position position="428"/>
    </location>
</feature>
<dbReference type="Proteomes" id="UP001219355">
    <property type="component" value="Chromosome 4"/>
</dbReference>
<evidence type="ECO:0000256" key="6">
    <source>
        <dbReference type="PIRSR" id="PIRSR601382-1"/>
    </source>
</evidence>
<dbReference type="Pfam" id="PF01532">
    <property type="entry name" value="Glyco_hydro_47"/>
    <property type="match status" value="1"/>
</dbReference>
<dbReference type="GO" id="GO:0004571">
    <property type="term" value="F:mannosyl-oligosaccharide 1,2-alpha-mannosidase activity"/>
    <property type="evidence" value="ECO:0007669"/>
    <property type="project" value="InterPro"/>
</dbReference>
<keyword evidence="7" id="KW-0106">Calcium</keyword>
<dbReference type="GO" id="GO:0005975">
    <property type="term" value="P:carbohydrate metabolic process"/>
    <property type="evidence" value="ECO:0007669"/>
    <property type="project" value="InterPro"/>
</dbReference>
<dbReference type="InterPro" id="IPR012341">
    <property type="entry name" value="6hp_glycosidase-like_sf"/>
</dbReference>
<dbReference type="GO" id="GO:0016020">
    <property type="term" value="C:membrane"/>
    <property type="evidence" value="ECO:0007669"/>
    <property type="project" value="InterPro"/>
</dbReference>
<dbReference type="FunFam" id="1.50.10.10:FF:000037">
    <property type="entry name" value="alpha-1,2-Mannosidase"/>
    <property type="match status" value="1"/>
</dbReference>
<dbReference type="PRINTS" id="PR00747">
    <property type="entry name" value="GLYHDRLASE47"/>
</dbReference>
<dbReference type="InterPro" id="IPR001382">
    <property type="entry name" value="Glyco_hydro_47"/>
</dbReference>
<evidence type="ECO:0000313" key="10">
    <source>
        <dbReference type="EMBL" id="WEW61212.1"/>
    </source>
</evidence>
<dbReference type="GO" id="GO:0005783">
    <property type="term" value="C:endoplasmic reticulum"/>
    <property type="evidence" value="ECO:0007669"/>
    <property type="project" value="TreeGrafter"/>
</dbReference>
<feature type="binding site" evidence="7">
    <location>
        <position position="576"/>
    </location>
    <ligand>
        <name>Ca(2+)</name>
        <dbReference type="ChEBI" id="CHEBI:29108"/>
    </ligand>
</feature>
<keyword evidence="7" id="KW-0479">Metal-binding</keyword>
<reference evidence="10" key="1">
    <citation type="submission" date="2023-03" db="EMBL/GenBank/DDBJ databases">
        <title>Emydomyces testavorans Genome Sequence.</title>
        <authorList>
            <person name="Hoyer L."/>
        </authorList>
    </citation>
    <scope>NUCLEOTIDE SEQUENCE</scope>
    <source>
        <strain evidence="10">16-2883</strain>
    </source>
</reference>
<keyword evidence="4 9" id="KW-0378">Hydrolase</keyword>
<dbReference type="Gene3D" id="1.50.10.10">
    <property type="match status" value="1"/>
</dbReference>
<dbReference type="PANTHER" id="PTHR11742:SF103">
    <property type="entry name" value="ENDOPLASMIC RETICULUM MANNOSIDASE MNL2-RELATED"/>
    <property type="match status" value="1"/>
</dbReference>